<organism evidence="2 3">
    <name type="scientific">Morganella psychrotolerans</name>
    <dbReference type="NCBI Taxonomy" id="368603"/>
    <lineage>
        <taxon>Bacteria</taxon>
        <taxon>Pseudomonadati</taxon>
        <taxon>Pseudomonadota</taxon>
        <taxon>Gammaproteobacteria</taxon>
        <taxon>Enterobacterales</taxon>
        <taxon>Morganellaceae</taxon>
        <taxon>Morganella</taxon>
    </lineage>
</organism>
<feature type="transmembrane region" description="Helical" evidence="1">
    <location>
        <begin position="190"/>
        <end position="207"/>
    </location>
</feature>
<evidence type="ECO:0000256" key="1">
    <source>
        <dbReference type="SAM" id="Phobius"/>
    </source>
</evidence>
<evidence type="ECO:0000313" key="2">
    <source>
        <dbReference type="EMBL" id="OBU05967.1"/>
    </source>
</evidence>
<protein>
    <submittedName>
        <fullName evidence="2">Reductase</fullName>
    </submittedName>
</protein>
<feature type="transmembrane region" description="Helical" evidence="1">
    <location>
        <begin position="42"/>
        <end position="67"/>
    </location>
</feature>
<dbReference type="PANTHER" id="PTHR38095">
    <property type="entry name" value="ANAEROBIC DIMETHYL SULFOXIDE REDUCTASE CHAIN YNFH"/>
    <property type="match status" value="1"/>
</dbReference>
<dbReference type="GO" id="GO:0005886">
    <property type="term" value="C:plasma membrane"/>
    <property type="evidence" value="ECO:0007669"/>
    <property type="project" value="TreeGrafter"/>
</dbReference>
<sequence length="303" mass="33533">MNEWSLLIFTYMMNAAVGLCVVSGVFAAPLSRRLTADSFKRMMMLTIFIICIIAGIGSVASITHLGVPLNAPNAINNVFTAWLSREVVVTAAFVGSLGVTFLWLWKSGKLSFLLFGAAMVIGLADIYCMASIYRYTSILTWNDANTYLMFFATMLSLGAALYVLLMMLSQRFGQKAGIIIPADYLSVSRLWLLWSVMAVSLTARLLYQPFYEHWLTATQLSQKSVTFPLSPITAYYSIAGLRVSTWIMAVAGLLLCGIALVRAVGPKRRDTEYQAAGGLFLTGCLLTIIAEFMLRYVFYYIHA</sequence>
<dbReference type="Pfam" id="PF04976">
    <property type="entry name" value="DmsC"/>
    <property type="match status" value="1"/>
</dbReference>
<feature type="transmembrane region" description="Helical" evidence="1">
    <location>
        <begin position="147"/>
        <end position="169"/>
    </location>
</feature>
<dbReference type="GO" id="GO:0009390">
    <property type="term" value="C:dimethyl sulfoxide reductase complex"/>
    <property type="evidence" value="ECO:0007669"/>
    <property type="project" value="TreeGrafter"/>
</dbReference>
<dbReference type="Proteomes" id="UP000092247">
    <property type="component" value="Unassembled WGS sequence"/>
</dbReference>
<evidence type="ECO:0000313" key="3">
    <source>
        <dbReference type="Proteomes" id="UP000092247"/>
    </source>
</evidence>
<dbReference type="AlphaFoldDB" id="A0A1B8HA79"/>
<gene>
    <name evidence="2" type="ORF">AYY17_06450</name>
</gene>
<feature type="transmembrane region" description="Helical" evidence="1">
    <location>
        <begin position="87"/>
        <end position="105"/>
    </location>
</feature>
<dbReference type="GO" id="GO:0019645">
    <property type="term" value="P:anaerobic electron transport chain"/>
    <property type="evidence" value="ECO:0007669"/>
    <property type="project" value="InterPro"/>
</dbReference>
<dbReference type="EMBL" id="LZEX01000023">
    <property type="protein sequence ID" value="OBU05967.1"/>
    <property type="molecule type" value="Genomic_DNA"/>
</dbReference>
<accession>A0A1B8HA79</accession>
<keyword evidence="1" id="KW-0472">Membrane</keyword>
<dbReference type="STRING" id="368603.AYY16_11905"/>
<feature type="transmembrane region" description="Helical" evidence="1">
    <location>
        <begin position="6"/>
        <end position="30"/>
    </location>
</feature>
<feature type="transmembrane region" description="Helical" evidence="1">
    <location>
        <begin position="276"/>
        <end position="301"/>
    </location>
</feature>
<dbReference type="InterPro" id="IPR007059">
    <property type="entry name" value="DmsC"/>
</dbReference>
<feature type="transmembrane region" description="Helical" evidence="1">
    <location>
        <begin position="112"/>
        <end position="135"/>
    </location>
</feature>
<keyword evidence="1" id="KW-0812">Transmembrane</keyword>
<reference evidence="2 3" key="1">
    <citation type="submission" date="2016-06" db="EMBL/GenBank/DDBJ databases">
        <authorList>
            <person name="Kjaerup R.B."/>
            <person name="Dalgaard T.S."/>
            <person name="Juul-Madsen H.R."/>
        </authorList>
    </citation>
    <scope>NUCLEOTIDE SEQUENCE [LARGE SCALE GENOMIC DNA]</scope>
    <source>
        <strain evidence="2 3">GCSL-Mp3</strain>
    </source>
</reference>
<comment type="caution">
    <text evidence="2">The sequence shown here is derived from an EMBL/GenBank/DDBJ whole genome shotgun (WGS) entry which is preliminary data.</text>
</comment>
<keyword evidence="1" id="KW-1133">Transmembrane helix</keyword>
<proteinExistence type="predicted"/>
<dbReference type="GO" id="GO:0009389">
    <property type="term" value="F:dimethyl sulfoxide reductase activity"/>
    <property type="evidence" value="ECO:0007669"/>
    <property type="project" value="TreeGrafter"/>
</dbReference>
<feature type="transmembrane region" description="Helical" evidence="1">
    <location>
        <begin position="243"/>
        <end position="264"/>
    </location>
</feature>
<dbReference type="RefSeq" id="WP_067424270.1">
    <property type="nucleotide sequence ID" value="NZ_LZEX01000023.1"/>
</dbReference>
<dbReference type="PANTHER" id="PTHR38095:SF2">
    <property type="entry name" value="ANAEROBIC DIMETHYL SULFOXIDE REDUCTASE CHAIN C"/>
    <property type="match status" value="1"/>
</dbReference>
<name>A0A1B8HA79_9GAMM</name>